<name>X1EL47_9ZZZZ</name>
<accession>X1EL47</accession>
<reference evidence="1" key="1">
    <citation type="journal article" date="2014" name="Front. Microbiol.">
        <title>High frequency of phylogenetically diverse reductive dehalogenase-homologous genes in deep subseafloor sedimentary metagenomes.</title>
        <authorList>
            <person name="Kawai M."/>
            <person name="Futagami T."/>
            <person name="Toyoda A."/>
            <person name="Takaki Y."/>
            <person name="Nishi S."/>
            <person name="Hori S."/>
            <person name="Arai W."/>
            <person name="Tsubouchi T."/>
            <person name="Morono Y."/>
            <person name="Uchiyama I."/>
            <person name="Ito T."/>
            <person name="Fujiyama A."/>
            <person name="Inagaki F."/>
            <person name="Takami H."/>
        </authorList>
    </citation>
    <scope>NUCLEOTIDE SEQUENCE</scope>
    <source>
        <strain evidence="1">Expedition CK06-06</strain>
    </source>
</reference>
<feature type="non-terminal residue" evidence="1">
    <location>
        <position position="80"/>
    </location>
</feature>
<organism evidence="1">
    <name type="scientific">marine sediment metagenome</name>
    <dbReference type="NCBI Taxonomy" id="412755"/>
    <lineage>
        <taxon>unclassified sequences</taxon>
        <taxon>metagenomes</taxon>
        <taxon>ecological metagenomes</taxon>
    </lineage>
</organism>
<dbReference type="EMBL" id="BARU01007906">
    <property type="protein sequence ID" value="GAH34051.1"/>
    <property type="molecule type" value="Genomic_DNA"/>
</dbReference>
<proteinExistence type="predicted"/>
<evidence type="ECO:0000313" key="1">
    <source>
        <dbReference type="EMBL" id="GAH34051.1"/>
    </source>
</evidence>
<comment type="caution">
    <text evidence="1">The sequence shown here is derived from an EMBL/GenBank/DDBJ whole genome shotgun (WGS) entry which is preliminary data.</text>
</comment>
<gene>
    <name evidence="1" type="ORF">S03H2_15534</name>
</gene>
<protein>
    <submittedName>
        <fullName evidence="1">Uncharacterized protein</fullName>
    </submittedName>
</protein>
<sequence>MGLGDKAKKVAIEHVKQKAARDILNGINEWRKNRISTAKRRWIFELIQNAVDTAKARKNASSKVEIAEKQDTITFKHNGG</sequence>
<dbReference type="AlphaFoldDB" id="X1EL47"/>